<evidence type="ECO:0000256" key="6">
    <source>
        <dbReference type="ARBA" id="ARBA00022692"/>
    </source>
</evidence>
<evidence type="ECO:0000256" key="5">
    <source>
        <dbReference type="ARBA" id="ARBA00022679"/>
    </source>
</evidence>
<comment type="subcellular location">
    <subcellularLocation>
        <location evidence="1">Membrane</location>
    </subcellularLocation>
</comment>
<dbReference type="AlphaFoldDB" id="A0A5J9T8H2"/>
<keyword evidence="12" id="KW-0012">Acyltransferase</keyword>
<proteinExistence type="inferred from homology"/>
<gene>
    <name evidence="16" type="ORF">EJB05_40987</name>
</gene>
<keyword evidence="5" id="KW-0808">Transferase</keyword>
<dbReference type="PROSITE" id="PS50222">
    <property type="entry name" value="EF_HAND_2"/>
    <property type="match status" value="1"/>
</dbReference>
<feature type="domain" description="EF-hand" evidence="15">
    <location>
        <begin position="524"/>
        <end position="559"/>
    </location>
</feature>
<dbReference type="InterPro" id="IPR011992">
    <property type="entry name" value="EF-hand-dom_pair"/>
</dbReference>
<keyword evidence="17" id="KW-1185">Reference proteome</keyword>
<evidence type="ECO:0000256" key="2">
    <source>
        <dbReference type="ARBA" id="ARBA00005074"/>
    </source>
</evidence>
<evidence type="ECO:0000256" key="9">
    <source>
        <dbReference type="ARBA" id="ARBA00023136"/>
    </source>
</evidence>
<keyword evidence="7 14" id="KW-1133">Transmembrane helix</keyword>
<feature type="non-terminal residue" evidence="16">
    <location>
        <position position="1"/>
    </location>
</feature>
<keyword evidence="6 14" id="KW-0812">Transmembrane</keyword>
<evidence type="ECO:0000256" key="4">
    <source>
        <dbReference type="ARBA" id="ARBA00022516"/>
    </source>
</evidence>
<accession>A0A5J9T8H2</accession>
<dbReference type="UniPathway" id="UPA00085"/>
<dbReference type="GO" id="GO:0008654">
    <property type="term" value="P:phospholipid biosynthetic process"/>
    <property type="evidence" value="ECO:0007669"/>
    <property type="project" value="UniProtKB-KW"/>
</dbReference>
<dbReference type="GO" id="GO:0005509">
    <property type="term" value="F:calcium ion binding"/>
    <property type="evidence" value="ECO:0007669"/>
    <property type="project" value="InterPro"/>
</dbReference>
<evidence type="ECO:0000313" key="17">
    <source>
        <dbReference type="Proteomes" id="UP000324897"/>
    </source>
</evidence>
<keyword evidence="11" id="KW-1208">Phospholipid metabolism</keyword>
<keyword evidence="4" id="KW-0444">Lipid biosynthesis</keyword>
<evidence type="ECO:0000256" key="11">
    <source>
        <dbReference type="ARBA" id="ARBA00023264"/>
    </source>
</evidence>
<dbReference type="InterPro" id="IPR002048">
    <property type="entry name" value="EF_hand_dom"/>
</dbReference>
<evidence type="ECO:0000256" key="8">
    <source>
        <dbReference type="ARBA" id="ARBA00023098"/>
    </source>
</evidence>
<dbReference type="Gramene" id="TVU07623">
    <property type="protein sequence ID" value="TVU07623"/>
    <property type="gene ID" value="EJB05_40987"/>
</dbReference>
<feature type="compositionally biased region" description="Basic and acidic residues" evidence="13">
    <location>
        <begin position="52"/>
        <end position="61"/>
    </location>
</feature>
<dbReference type="GO" id="GO:0008374">
    <property type="term" value="F:O-acyltransferase activity"/>
    <property type="evidence" value="ECO:0007669"/>
    <property type="project" value="InterPro"/>
</dbReference>
<evidence type="ECO:0000256" key="3">
    <source>
        <dbReference type="ARBA" id="ARBA00008655"/>
    </source>
</evidence>
<dbReference type="GO" id="GO:0071618">
    <property type="term" value="F:lysophosphatidylethanolamine acyltransferase activity"/>
    <property type="evidence" value="ECO:0007669"/>
    <property type="project" value="TreeGrafter"/>
</dbReference>
<evidence type="ECO:0000256" key="1">
    <source>
        <dbReference type="ARBA" id="ARBA00004370"/>
    </source>
</evidence>
<sequence>MASRNPTSLSTPLLSDSIAPTRATNGHGNHAHDHHDAASTCDAGGDPFAFLSEDRPPRDRGPSPADPFRNATPAWGGGFYAWVRTLLCAPVAVVRLVLFGLAIAVGYAATWVALRGWADLQERPREGAGPMPAWRRRLMWITRISARCILFSFGQLKLKCCGLSYAMDSSNWNAVAGICYHWIRKKGRPAPREIAPIVVSNHVSYIEPIFFFYELFPTIVSSESHDALPFVGTIIRAMQVIYVDRFSPASRKAAVNEIKRKAACNSFPRVLLFPEGTTTNGRFLISFQHGAFIPGYPVQPVVVRYPHVHFDQSWGNISLLKLMFKMFTQFHNFMEVCMSSEFGRIPPRCLPPEIKQENALHFADNTSYAMAQALNVLPTSYSYGDSMIMARAVEAGKENCSNYMVEMAWVKDIYGVSTAEAMELLEHFLAMNPDSNGRVKAQDFWALFGLDCSPLCKKIFHHFDFDNKESITFRQLLIGCAHLRKQPLFQGACGTAFEKCRDPETSDISRAQLADVLRLSMLLPADDGILKLFKTFDIDDDEKISRDDFISCLSKFPFLIALFAGPINGEVYIEIV</sequence>
<dbReference type="CDD" id="cd07991">
    <property type="entry name" value="LPLAT_LPCAT1-like"/>
    <property type="match status" value="1"/>
</dbReference>
<dbReference type="SMART" id="SM00054">
    <property type="entry name" value="EFh"/>
    <property type="match status" value="2"/>
</dbReference>
<dbReference type="EMBL" id="RWGY01000039">
    <property type="protein sequence ID" value="TVU07623.1"/>
    <property type="molecule type" value="Genomic_DNA"/>
</dbReference>
<keyword evidence="8" id="KW-0443">Lipid metabolism</keyword>
<dbReference type="OrthoDB" id="272512at2759"/>
<organism evidence="16 17">
    <name type="scientific">Eragrostis curvula</name>
    <name type="common">weeping love grass</name>
    <dbReference type="NCBI Taxonomy" id="38414"/>
    <lineage>
        <taxon>Eukaryota</taxon>
        <taxon>Viridiplantae</taxon>
        <taxon>Streptophyta</taxon>
        <taxon>Embryophyta</taxon>
        <taxon>Tracheophyta</taxon>
        <taxon>Spermatophyta</taxon>
        <taxon>Magnoliopsida</taxon>
        <taxon>Liliopsida</taxon>
        <taxon>Poales</taxon>
        <taxon>Poaceae</taxon>
        <taxon>PACMAD clade</taxon>
        <taxon>Chloridoideae</taxon>
        <taxon>Eragrostideae</taxon>
        <taxon>Eragrostidinae</taxon>
        <taxon>Eragrostis</taxon>
    </lineage>
</organism>
<evidence type="ECO:0000256" key="7">
    <source>
        <dbReference type="ARBA" id="ARBA00022989"/>
    </source>
</evidence>
<feature type="transmembrane region" description="Helical" evidence="14">
    <location>
        <begin position="92"/>
        <end position="117"/>
    </location>
</feature>
<evidence type="ECO:0000256" key="14">
    <source>
        <dbReference type="SAM" id="Phobius"/>
    </source>
</evidence>
<comment type="caution">
    <text evidence="16">The sequence shown here is derived from an EMBL/GenBank/DDBJ whole genome shotgun (WGS) entry which is preliminary data.</text>
</comment>
<feature type="compositionally biased region" description="Low complexity" evidence="13">
    <location>
        <begin position="1"/>
        <end position="15"/>
    </location>
</feature>
<dbReference type="InterPro" id="IPR002123">
    <property type="entry name" value="Plipid/glycerol_acylTrfase"/>
</dbReference>
<dbReference type="GO" id="GO:0016020">
    <property type="term" value="C:membrane"/>
    <property type="evidence" value="ECO:0007669"/>
    <property type="project" value="UniProtKB-SubCell"/>
</dbReference>
<dbReference type="PANTHER" id="PTHR23063">
    <property type="entry name" value="PHOSPHOLIPID ACYLTRANSFERASE"/>
    <property type="match status" value="1"/>
</dbReference>
<protein>
    <recommendedName>
        <fullName evidence="15">EF-hand domain-containing protein</fullName>
    </recommendedName>
</protein>
<comment type="similarity">
    <text evidence="3">Belongs to the 1-acyl-sn-glycerol-3-phosphate acyltransferase family.</text>
</comment>
<feature type="region of interest" description="Disordered" evidence="13">
    <location>
        <begin position="1"/>
        <end position="69"/>
    </location>
</feature>
<keyword evidence="9 14" id="KW-0472">Membrane</keyword>
<dbReference type="Proteomes" id="UP000324897">
    <property type="component" value="Chromosome 3"/>
</dbReference>
<reference evidence="16 17" key="1">
    <citation type="journal article" date="2019" name="Sci. Rep.">
        <title>A high-quality genome of Eragrostis curvula grass provides insights into Poaceae evolution and supports new strategies to enhance forage quality.</title>
        <authorList>
            <person name="Carballo J."/>
            <person name="Santos B.A.C.M."/>
            <person name="Zappacosta D."/>
            <person name="Garbus I."/>
            <person name="Selva J.P."/>
            <person name="Gallo C.A."/>
            <person name="Diaz A."/>
            <person name="Albertini E."/>
            <person name="Caccamo M."/>
            <person name="Echenique V."/>
        </authorList>
    </citation>
    <scope>NUCLEOTIDE SEQUENCE [LARGE SCALE GENOMIC DNA]</scope>
    <source>
        <strain evidence="17">cv. Victoria</strain>
        <tissue evidence="16">Leaf</tissue>
    </source>
</reference>
<evidence type="ECO:0000256" key="10">
    <source>
        <dbReference type="ARBA" id="ARBA00023209"/>
    </source>
</evidence>
<evidence type="ECO:0000313" key="16">
    <source>
        <dbReference type="EMBL" id="TVU07623.1"/>
    </source>
</evidence>
<dbReference type="Pfam" id="PF01553">
    <property type="entry name" value="Acyltransferase"/>
    <property type="match status" value="1"/>
</dbReference>
<dbReference type="PANTHER" id="PTHR23063:SF52">
    <property type="entry name" value="LYSOPHOSPHATIDYLCHOLINE ACYLTRANSFERASE"/>
    <property type="match status" value="1"/>
</dbReference>
<dbReference type="SMART" id="SM00563">
    <property type="entry name" value="PlsC"/>
    <property type="match status" value="1"/>
</dbReference>
<keyword evidence="10" id="KW-0594">Phospholipid biosynthesis</keyword>
<name>A0A5J9T8H2_9POAL</name>
<evidence type="ECO:0000256" key="13">
    <source>
        <dbReference type="SAM" id="MobiDB-lite"/>
    </source>
</evidence>
<dbReference type="SUPFAM" id="SSF69593">
    <property type="entry name" value="Glycerol-3-phosphate (1)-acyltransferase"/>
    <property type="match status" value="1"/>
</dbReference>
<evidence type="ECO:0000256" key="12">
    <source>
        <dbReference type="ARBA" id="ARBA00023315"/>
    </source>
</evidence>
<dbReference type="InterPro" id="IPR045252">
    <property type="entry name" value="LPCAT1-like"/>
</dbReference>
<dbReference type="Gene3D" id="1.10.238.10">
    <property type="entry name" value="EF-hand"/>
    <property type="match status" value="1"/>
</dbReference>
<comment type="pathway">
    <text evidence="2">Lipid metabolism; phospholipid metabolism.</text>
</comment>
<evidence type="ECO:0000259" key="15">
    <source>
        <dbReference type="PROSITE" id="PS50222"/>
    </source>
</evidence>
<dbReference type="SUPFAM" id="SSF47473">
    <property type="entry name" value="EF-hand"/>
    <property type="match status" value="1"/>
</dbReference>